<accession>A0A7G2C128</accession>
<dbReference type="Proteomes" id="UP000515908">
    <property type="component" value="Chromosome 01"/>
</dbReference>
<proteinExistence type="predicted"/>
<protein>
    <submittedName>
        <fullName evidence="1">Uncharacterized protein</fullName>
    </submittedName>
</protein>
<evidence type="ECO:0000313" key="2">
    <source>
        <dbReference type="Proteomes" id="UP000515908"/>
    </source>
</evidence>
<dbReference type="VEuPathDB" id="TriTrypDB:ADEAN_000031900"/>
<sequence length="378" mass="43341">MDQRQESLDNLLDHLEKIEQPNALQESLFSIFSMLQSKEATHNEVLNGEEEALSRAILQWMMEHELGDHRLGVFAGVVDRFHLPVHLNEDCMTETFCWCWSEYSSGEKGRASRHLAELATTTGFCPLSIRKKCIDLTLLHTSAVEYQWVAFLLELQQRLYNVIEALSREAYVEPEVLIRLSGHYLGEKQLLETCREYHHVGGAVLELDLLGKQSNVSLPTLHGAISATLNFLCSQSGSPSAAVVSVLETHFHNFQVTLPLIPFVDFYLSQEGKLADLVDLFYQEGVPPQDVFTLLHHMLDTQDKSRNPYPIVEVVQLMVQQVLPKITDNSLRRRYIRHTVGTLEKIDGEYRRFFLTPQELESLEELEREVYQMSEAIQ</sequence>
<gene>
    <name evidence="1" type="ORF">ADEAN_000031900</name>
</gene>
<reference evidence="1 2" key="1">
    <citation type="submission" date="2020-08" db="EMBL/GenBank/DDBJ databases">
        <authorList>
            <person name="Newling K."/>
            <person name="Davey J."/>
            <person name="Forrester S."/>
        </authorList>
    </citation>
    <scope>NUCLEOTIDE SEQUENCE [LARGE SCALE GENOMIC DNA]</scope>
    <source>
        <strain evidence="2">Crithidia deanei Carvalho (ATCC PRA-265)</strain>
    </source>
</reference>
<evidence type="ECO:0000313" key="1">
    <source>
        <dbReference type="EMBL" id="CAD2212901.1"/>
    </source>
</evidence>
<dbReference type="EMBL" id="LR877145">
    <property type="protein sequence ID" value="CAD2212901.1"/>
    <property type="molecule type" value="Genomic_DNA"/>
</dbReference>
<organism evidence="1 2">
    <name type="scientific">Angomonas deanei</name>
    <dbReference type="NCBI Taxonomy" id="59799"/>
    <lineage>
        <taxon>Eukaryota</taxon>
        <taxon>Discoba</taxon>
        <taxon>Euglenozoa</taxon>
        <taxon>Kinetoplastea</taxon>
        <taxon>Metakinetoplastina</taxon>
        <taxon>Trypanosomatida</taxon>
        <taxon>Trypanosomatidae</taxon>
        <taxon>Strigomonadinae</taxon>
        <taxon>Angomonas</taxon>
    </lineage>
</organism>
<keyword evidence="2" id="KW-1185">Reference proteome</keyword>
<name>A0A7G2C128_9TRYP</name>
<dbReference type="AlphaFoldDB" id="A0A7G2C128"/>